<dbReference type="STRING" id="889306.KP78_22420"/>
<dbReference type="SMART" id="SM00448">
    <property type="entry name" value="REC"/>
    <property type="match status" value="1"/>
</dbReference>
<accession>A0A0C2VL27</accession>
<dbReference type="EMBL" id="JXRP01000018">
    <property type="protein sequence ID" value="KIL44698.1"/>
    <property type="molecule type" value="Genomic_DNA"/>
</dbReference>
<dbReference type="GO" id="GO:0000160">
    <property type="term" value="P:phosphorelay signal transduction system"/>
    <property type="evidence" value="ECO:0007669"/>
    <property type="project" value="InterPro"/>
</dbReference>
<name>A0A0C2VL27_9BACL</name>
<organism evidence="4 5">
    <name type="scientific">Jeotgalibacillus soli</name>
    <dbReference type="NCBI Taxonomy" id="889306"/>
    <lineage>
        <taxon>Bacteria</taxon>
        <taxon>Bacillati</taxon>
        <taxon>Bacillota</taxon>
        <taxon>Bacilli</taxon>
        <taxon>Bacillales</taxon>
        <taxon>Caryophanaceae</taxon>
        <taxon>Jeotgalibacillus</taxon>
    </lineage>
</organism>
<dbReference type="PANTHER" id="PTHR47233">
    <property type="entry name" value="CHEMOTAXIS PROTEIN CHEV"/>
    <property type="match status" value="1"/>
</dbReference>
<evidence type="ECO:0000313" key="4">
    <source>
        <dbReference type="EMBL" id="KIL44698.1"/>
    </source>
</evidence>
<reference evidence="4 5" key="1">
    <citation type="submission" date="2015-01" db="EMBL/GenBank/DDBJ databases">
        <title>Genome sequencing of Jeotgalibacillus soli.</title>
        <authorList>
            <person name="Goh K.M."/>
            <person name="Chan K.-G."/>
            <person name="Yaakop A.S."/>
            <person name="Ee R."/>
            <person name="Gan H.M."/>
            <person name="Chan C.S."/>
        </authorList>
    </citation>
    <scope>NUCLEOTIDE SEQUENCE [LARGE SCALE GENOMIC DNA]</scope>
    <source>
        <strain evidence="4 5">P9</strain>
    </source>
</reference>
<dbReference type="Gene3D" id="2.30.30.40">
    <property type="entry name" value="SH3 Domains"/>
    <property type="match status" value="1"/>
</dbReference>
<dbReference type="GO" id="GO:0006935">
    <property type="term" value="P:chemotaxis"/>
    <property type="evidence" value="ECO:0007669"/>
    <property type="project" value="InterPro"/>
</dbReference>
<dbReference type="PATRIC" id="fig|889306.3.peg.2255"/>
<dbReference type="AlphaFoldDB" id="A0A0C2VL27"/>
<dbReference type="InterPro" id="IPR011006">
    <property type="entry name" value="CheY-like_superfamily"/>
</dbReference>
<evidence type="ECO:0000259" key="2">
    <source>
        <dbReference type="PROSITE" id="PS50110"/>
    </source>
</evidence>
<keyword evidence="5" id="KW-1185">Reference proteome</keyword>
<dbReference type="InterPro" id="IPR036061">
    <property type="entry name" value="CheW-like_dom_sf"/>
</dbReference>
<dbReference type="Gene3D" id="2.40.50.180">
    <property type="entry name" value="CheA-289, Domain 4"/>
    <property type="match status" value="1"/>
</dbReference>
<dbReference type="InterPro" id="IPR024181">
    <property type="entry name" value="Chemotax_regulator_CheV"/>
</dbReference>
<dbReference type="Proteomes" id="UP000031938">
    <property type="component" value="Unassembled WGS sequence"/>
</dbReference>
<dbReference type="PANTHER" id="PTHR47233:SF3">
    <property type="entry name" value="CHEMOTAXIS PROTEIN CHEV"/>
    <property type="match status" value="1"/>
</dbReference>
<dbReference type="Pfam" id="PF01584">
    <property type="entry name" value="CheW"/>
    <property type="match status" value="1"/>
</dbReference>
<protein>
    <submittedName>
        <fullName evidence="4">Chemotaxis protein CheV</fullName>
    </submittedName>
</protein>
<dbReference type="Pfam" id="PF00072">
    <property type="entry name" value="Response_reg"/>
    <property type="match status" value="1"/>
</dbReference>
<dbReference type="PROSITE" id="PS50110">
    <property type="entry name" value="RESPONSE_REGULATORY"/>
    <property type="match status" value="1"/>
</dbReference>
<dbReference type="PROSITE" id="PS50851">
    <property type="entry name" value="CHEW"/>
    <property type="match status" value="1"/>
</dbReference>
<dbReference type="InterPro" id="IPR002545">
    <property type="entry name" value="CheW-lke_dom"/>
</dbReference>
<dbReference type="SUPFAM" id="SSF52172">
    <property type="entry name" value="CheY-like"/>
    <property type="match status" value="1"/>
</dbReference>
<feature type="modified residue" description="4-aspartylphosphate" evidence="1">
    <location>
        <position position="262"/>
    </location>
</feature>
<gene>
    <name evidence="4" type="ORF">KP78_22420</name>
</gene>
<dbReference type="PIRSF" id="PIRSF002867">
    <property type="entry name" value="CheV"/>
    <property type="match status" value="1"/>
</dbReference>
<dbReference type="SUPFAM" id="SSF50341">
    <property type="entry name" value="CheW-like"/>
    <property type="match status" value="1"/>
</dbReference>
<evidence type="ECO:0000259" key="3">
    <source>
        <dbReference type="PROSITE" id="PS50851"/>
    </source>
</evidence>
<keyword evidence="1" id="KW-0597">Phosphoprotein</keyword>
<sequence length="329" mass="37315">MLFIADSKNNDDCLLLNMKKSERVIQMHEHKGILLESGTNELEIVEFEINGSFYGINVIKVKEIIQPIPVTVIPHSHSNVEGIIHLRGEVLPVVDIRKVLGAPIKNESFQEKYIVAEFNKLKVVFHVDNVSQIHRISWEQIEKPSELYQGGDSPVVGVVKRENNMLLLLDFERIILEISPDSGINVGRLKKLGQRERSSKKLMVAEDSPLLRKLLLDTLTEAGFEQVEFFENGFDAYAYLENIVQSNRSEKIGEHVHLLITDIEMPKMDGHHLTRKVKEHAQLNSLPIIIFSSLITDDLKHKGEKVGADDQISKPEIAELVQSIDRLAL</sequence>
<dbReference type="SMART" id="SM00260">
    <property type="entry name" value="CheW"/>
    <property type="match status" value="1"/>
</dbReference>
<proteinExistence type="predicted"/>
<feature type="domain" description="Response regulatory" evidence="2">
    <location>
        <begin position="201"/>
        <end position="329"/>
    </location>
</feature>
<feature type="domain" description="CheW-like" evidence="3">
    <location>
        <begin position="41"/>
        <end position="180"/>
    </location>
</feature>
<dbReference type="Gene3D" id="3.40.50.2300">
    <property type="match status" value="1"/>
</dbReference>
<evidence type="ECO:0000256" key="1">
    <source>
        <dbReference type="PROSITE-ProRule" id="PRU00169"/>
    </source>
</evidence>
<dbReference type="InterPro" id="IPR001789">
    <property type="entry name" value="Sig_transdc_resp-reg_receiver"/>
</dbReference>
<comment type="caution">
    <text evidence="4">The sequence shown here is derived from an EMBL/GenBank/DDBJ whole genome shotgun (WGS) entry which is preliminary data.</text>
</comment>
<evidence type="ECO:0000313" key="5">
    <source>
        <dbReference type="Proteomes" id="UP000031938"/>
    </source>
</evidence>